<dbReference type="AlphaFoldDB" id="A0A7C4ELY9"/>
<organism evidence="1">
    <name type="scientific">Thermodesulfovibrio aggregans</name>
    <dbReference type="NCBI Taxonomy" id="86166"/>
    <lineage>
        <taxon>Bacteria</taxon>
        <taxon>Pseudomonadati</taxon>
        <taxon>Nitrospirota</taxon>
        <taxon>Thermodesulfovibrionia</taxon>
        <taxon>Thermodesulfovibrionales</taxon>
        <taxon>Thermodesulfovibrionaceae</taxon>
        <taxon>Thermodesulfovibrio</taxon>
    </lineage>
</organism>
<gene>
    <name evidence="1" type="ORF">ENV75_05095</name>
</gene>
<dbReference type="Gene3D" id="1.10.10.10">
    <property type="entry name" value="Winged helix-like DNA-binding domain superfamily/Winged helix DNA-binding domain"/>
    <property type="match status" value="1"/>
</dbReference>
<reference evidence="1" key="1">
    <citation type="journal article" date="2020" name="mSystems">
        <title>Genome- and Community-Level Interaction Insights into Carbon Utilization and Element Cycling Functions of Hydrothermarchaeota in Hydrothermal Sediment.</title>
        <authorList>
            <person name="Zhou Z."/>
            <person name="Liu Y."/>
            <person name="Xu W."/>
            <person name="Pan J."/>
            <person name="Luo Z.H."/>
            <person name="Li M."/>
        </authorList>
    </citation>
    <scope>NUCLEOTIDE SEQUENCE [LARGE SCALE GENOMIC DNA]</scope>
    <source>
        <strain evidence="1">SpSt-788</strain>
    </source>
</reference>
<comment type="caution">
    <text evidence="1">The sequence shown here is derived from an EMBL/GenBank/DDBJ whole genome shotgun (WGS) entry which is preliminary data.</text>
</comment>
<sequence>MNAQEKVWKVIRGLNEFTADDVVVLTGLQRATVAVYLSTLHKAGYLRISGKKRQQAIYRMVKNTGPKAPIQRRCLYDPNTKKLMYFEVKEKGKCLKSFKNK</sequence>
<dbReference type="SUPFAM" id="SSF46785">
    <property type="entry name" value="Winged helix' DNA-binding domain"/>
    <property type="match status" value="1"/>
</dbReference>
<protein>
    <submittedName>
        <fullName evidence="1">Uncharacterized protein</fullName>
    </submittedName>
</protein>
<name>A0A7C4ELY9_9BACT</name>
<accession>A0A7C4ELY9</accession>
<dbReference type="InterPro" id="IPR036390">
    <property type="entry name" value="WH_DNA-bd_sf"/>
</dbReference>
<dbReference type="EMBL" id="DTHO01000056">
    <property type="protein sequence ID" value="HGG99806.1"/>
    <property type="molecule type" value="Genomic_DNA"/>
</dbReference>
<dbReference type="InterPro" id="IPR036388">
    <property type="entry name" value="WH-like_DNA-bd_sf"/>
</dbReference>
<proteinExistence type="predicted"/>
<evidence type="ECO:0000313" key="1">
    <source>
        <dbReference type="EMBL" id="HGG99806.1"/>
    </source>
</evidence>